<protein>
    <recommendedName>
        <fullName evidence="5">Generative cell specific-1/HAP2 domain-containing protein</fullName>
    </recommendedName>
</protein>
<feature type="compositionally biased region" description="Basic and acidic residues" evidence="1">
    <location>
        <begin position="318"/>
        <end position="328"/>
    </location>
</feature>
<evidence type="ECO:0000256" key="1">
    <source>
        <dbReference type="SAM" id="MobiDB-lite"/>
    </source>
</evidence>
<sequence>MWVIFRLIWLFSQFYLTFASNAKTTRLFGLTPEEQCKNFGCKTANNPNYYTSCGQSVFCSQCLLNSFKPLSHICGGWNLGKFERISLANGSIYSNSRISGNTFEDLSADWGENEPIDLSKCQLENFNYNSAYSAFSTGSYTSLYSTVTFNIAVLINKPKGKTIPPIEFQIDLDETLEEINMRGMNVRVSRGNSLCPITHNLNPLKLKHKKTKETMTMISRSFSLPLDRSGVYRPYEFKVKAKCKEKKSCDMRFYKFCLRLSCSRMLESQLAQYKIVQGLLKDYPGNTAQQEEYEDEEEFEEFEEFDHGRVSKNAQSSNKEDEDKDEVEKNYKYTEKVQISRKVPREVSRELQLGRQIVFSGKPPNSLQSFLSGNTFYLVLGFGALLILAVLCFLLIKK</sequence>
<keyword evidence="2" id="KW-1133">Transmembrane helix</keyword>
<dbReference type="VEuPathDB" id="CryptoDB:ChTU502y2012_407g2385"/>
<feature type="transmembrane region" description="Helical" evidence="2">
    <location>
        <begin position="376"/>
        <end position="396"/>
    </location>
</feature>
<accession>A0A0S4TJP2</accession>
<keyword evidence="2" id="KW-0472">Membrane</keyword>
<dbReference type="Proteomes" id="UP000199752">
    <property type="component" value="Chromosome 7"/>
</dbReference>
<organism evidence="4">
    <name type="scientific">Cryptosporidium hominis</name>
    <dbReference type="NCBI Taxonomy" id="237895"/>
    <lineage>
        <taxon>Eukaryota</taxon>
        <taxon>Sar</taxon>
        <taxon>Alveolata</taxon>
        <taxon>Apicomplexa</taxon>
        <taxon>Conoidasida</taxon>
        <taxon>Coccidia</taxon>
        <taxon>Eucoccidiorida</taxon>
        <taxon>Eimeriorina</taxon>
        <taxon>Cryptosporidiidae</taxon>
        <taxon>Cryptosporidium</taxon>
    </lineage>
</organism>
<dbReference type="OrthoDB" id="341776at2759"/>
<keyword evidence="3" id="KW-0732">Signal</keyword>
<feature type="region of interest" description="Disordered" evidence="1">
    <location>
        <begin position="304"/>
        <end position="328"/>
    </location>
</feature>
<dbReference type="VEuPathDB" id="CryptoDB:Chro.70535"/>
<dbReference type="VEuPathDB" id="CryptoDB:GY17_00002367"/>
<name>A0A0S4TJP2_CRYHO</name>
<dbReference type="EMBL" id="LN877953">
    <property type="protein sequence ID" value="CUV07471.1"/>
    <property type="molecule type" value="Genomic_DNA"/>
</dbReference>
<dbReference type="VEuPathDB" id="CryptoDB:CHUDEA7_4820"/>
<gene>
    <name evidence="4" type="ORF">CHUDEA7_4820</name>
</gene>
<dbReference type="AlphaFoldDB" id="A0A0S4TJP2"/>
<evidence type="ECO:0000313" key="4">
    <source>
        <dbReference type="EMBL" id="CUV07471.1"/>
    </source>
</evidence>
<evidence type="ECO:0000256" key="3">
    <source>
        <dbReference type="SAM" id="SignalP"/>
    </source>
</evidence>
<reference evidence="4" key="1">
    <citation type="submission" date="2015-08" db="EMBL/GenBank/DDBJ databases">
        <authorList>
            <person name="Babu N.S."/>
            <person name="Beckwith C.J."/>
            <person name="Beseler K.G."/>
            <person name="Brison A."/>
            <person name="Carone J.V."/>
            <person name="Caskin T.P."/>
            <person name="Diamond M."/>
            <person name="Durham M.E."/>
            <person name="Foxe J.M."/>
            <person name="Go M."/>
            <person name="Henderson B.A."/>
            <person name="Jones I.B."/>
            <person name="McGettigan J.A."/>
            <person name="Micheletti S.J."/>
            <person name="Nasrallah M.E."/>
            <person name="Ortiz D."/>
            <person name="Piller C.R."/>
            <person name="Privatt S.R."/>
            <person name="Schneider S.L."/>
            <person name="Sharp S."/>
            <person name="Smith T.C."/>
            <person name="Stanton J.D."/>
            <person name="Ullery H.E."/>
            <person name="Wilson R.J."/>
            <person name="Serrano M.G."/>
            <person name="Buck G."/>
            <person name="Lee V."/>
            <person name="Wang Y."/>
            <person name="Carvalho R."/>
            <person name="Voegtly L."/>
            <person name="Shi R."/>
            <person name="Duckworth R."/>
            <person name="Johnson A."/>
            <person name="Loviza R."/>
            <person name="Walstead R."/>
            <person name="Shah Z."/>
            <person name="Kiflezghi M."/>
            <person name="Wade K."/>
            <person name="Ball S.L."/>
            <person name="Bradley K.W."/>
            <person name="Asai D.J."/>
            <person name="Bowman C.A."/>
            <person name="Russell D.A."/>
            <person name="Pope W.H."/>
            <person name="Jacobs-Sera D."/>
            <person name="Hendrix R.W."/>
            <person name="Hatfull G.F."/>
        </authorList>
    </citation>
    <scope>NUCLEOTIDE SEQUENCE [LARGE SCALE GENOMIC DNA]</scope>
</reference>
<feature type="signal peptide" evidence="3">
    <location>
        <begin position="1"/>
        <end position="19"/>
    </location>
</feature>
<feature type="chain" id="PRO_5006627983" description="Generative cell specific-1/HAP2 domain-containing protein" evidence="3">
    <location>
        <begin position="20"/>
        <end position="398"/>
    </location>
</feature>
<evidence type="ECO:0008006" key="5">
    <source>
        <dbReference type="Google" id="ProtNLM"/>
    </source>
</evidence>
<keyword evidence="2" id="KW-0812">Transmembrane</keyword>
<evidence type="ECO:0000256" key="2">
    <source>
        <dbReference type="SAM" id="Phobius"/>
    </source>
</evidence>
<proteinExistence type="predicted"/>